<dbReference type="PANTHER" id="PTHR10500:SF7">
    <property type="entry name" value="BETA-MICROSEMINOPROTEIN"/>
    <property type="match status" value="1"/>
</dbReference>
<dbReference type="Gene3D" id="2.20.25.590">
    <property type="match status" value="1"/>
</dbReference>
<keyword evidence="6" id="KW-1185">Reference proteome</keyword>
<organism evidence="5 6">
    <name type="scientific">Bucco capensis</name>
    <name type="common">collared puffbird</name>
    <dbReference type="NCBI Taxonomy" id="135168"/>
    <lineage>
        <taxon>Eukaryota</taxon>
        <taxon>Metazoa</taxon>
        <taxon>Chordata</taxon>
        <taxon>Craniata</taxon>
        <taxon>Vertebrata</taxon>
        <taxon>Euteleostomi</taxon>
        <taxon>Archelosauria</taxon>
        <taxon>Archosauria</taxon>
        <taxon>Dinosauria</taxon>
        <taxon>Saurischia</taxon>
        <taxon>Theropoda</taxon>
        <taxon>Coelurosauria</taxon>
        <taxon>Aves</taxon>
        <taxon>Neognathae</taxon>
        <taxon>Neoaves</taxon>
        <taxon>Telluraves</taxon>
        <taxon>Coraciimorphae</taxon>
        <taxon>Piciformes</taxon>
        <taxon>Bucconidae</taxon>
        <taxon>Bucco</taxon>
    </lineage>
</organism>
<dbReference type="AlphaFoldDB" id="A0A7K9H9C4"/>
<comment type="caution">
    <text evidence="5">The sequence shown here is derived from an EMBL/GenBank/DDBJ whole genome shotgun (WGS) entry which is preliminary data.</text>
</comment>
<reference evidence="5 6" key="1">
    <citation type="submission" date="2019-09" db="EMBL/GenBank/DDBJ databases">
        <title>Bird 10,000 Genomes (B10K) Project - Family phase.</title>
        <authorList>
            <person name="Zhang G."/>
        </authorList>
    </citation>
    <scope>NUCLEOTIDE SEQUENCE [LARGE SCALE GENOMIC DNA]</scope>
    <source>
        <strain evidence="5">B10K-DU-001-16</strain>
        <tissue evidence="5">Muscle</tissue>
    </source>
</reference>
<evidence type="ECO:0000256" key="2">
    <source>
        <dbReference type="ARBA" id="ARBA00010352"/>
    </source>
</evidence>
<evidence type="ECO:0000256" key="3">
    <source>
        <dbReference type="ARBA" id="ARBA00022525"/>
    </source>
</evidence>
<proteinExistence type="inferred from homology"/>
<dbReference type="OrthoDB" id="9969981at2759"/>
<comment type="similarity">
    <text evidence="2">Belongs to the beta-microseminoprotein family.</text>
</comment>
<accession>A0A7K9H9C4</accession>
<dbReference type="PANTHER" id="PTHR10500">
    <property type="entry name" value="BETA-MICROSEMINOPROTEIN"/>
    <property type="match status" value="1"/>
</dbReference>
<gene>
    <name evidence="5" type="primary">Msmb_1</name>
    <name evidence="5" type="ORF">BUCCAP_R02643</name>
</gene>
<feature type="non-terminal residue" evidence="5">
    <location>
        <position position="89"/>
    </location>
</feature>
<dbReference type="Gene3D" id="2.10.70.10">
    <property type="entry name" value="Complement Module, domain 1"/>
    <property type="match status" value="1"/>
</dbReference>
<comment type="subcellular location">
    <subcellularLocation>
        <location evidence="1">Secreted</location>
    </subcellularLocation>
</comment>
<dbReference type="GO" id="GO:0005576">
    <property type="term" value="C:extracellular region"/>
    <property type="evidence" value="ECO:0007669"/>
    <property type="project" value="UniProtKB-SubCell"/>
</dbReference>
<dbReference type="Pfam" id="PF05825">
    <property type="entry name" value="PSP94"/>
    <property type="match status" value="1"/>
</dbReference>
<evidence type="ECO:0000313" key="6">
    <source>
        <dbReference type="Proteomes" id="UP000534107"/>
    </source>
</evidence>
<keyword evidence="3" id="KW-0964">Secreted</keyword>
<dbReference type="Proteomes" id="UP000534107">
    <property type="component" value="Unassembled WGS sequence"/>
</dbReference>
<sequence length="89" mass="10022">CFSKMNKPREANNGCILDGKLYPFGVTPRTENCFTCSCSQHGIDCCSLFHTPIGYDKENCRVIFNKESCNYNVVQKSDPSKECFVSSHV</sequence>
<dbReference type="EMBL" id="VWZO01000547">
    <property type="protein sequence ID" value="NXH09502.1"/>
    <property type="molecule type" value="Genomic_DNA"/>
</dbReference>
<keyword evidence="4" id="KW-1015">Disulfide bond</keyword>
<evidence type="ECO:0000313" key="5">
    <source>
        <dbReference type="EMBL" id="NXH09502.1"/>
    </source>
</evidence>
<name>A0A7K9H9C4_9PICI</name>
<dbReference type="InterPro" id="IPR008735">
    <property type="entry name" value="PSP94"/>
</dbReference>
<evidence type="ECO:0000256" key="4">
    <source>
        <dbReference type="ARBA" id="ARBA00023157"/>
    </source>
</evidence>
<protein>
    <submittedName>
        <fullName evidence="5">MSMB protein</fullName>
    </submittedName>
</protein>
<evidence type="ECO:0000256" key="1">
    <source>
        <dbReference type="ARBA" id="ARBA00004613"/>
    </source>
</evidence>
<feature type="non-terminal residue" evidence="5">
    <location>
        <position position="1"/>
    </location>
</feature>